<dbReference type="InterPro" id="IPR003959">
    <property type="entry name" value="ATPase_AAA_core"/>
</dbReference>
<feature type="domain" description="AAA+ ATPase" evidence="6">
    <location>
        <begin position="585"/>
        <end position="752"/>
    </location>
</feature>
<name>A0A1G2CL55_9BACT</name>
<comment type="caution">
    <text evidence="8">The sequence shown here is derived from an EMBL/GenBank/DDBJ whole genome shotgun (WGS) entry which is preliminary data.</text>
</comment>
<dbReference type="Gene3D" id="3.40.50.300">
    <property type="entry name" value="P-loop containing nucleotide triphosphate hydrolases"/>
    <property type="match status" value="2"/>
</dbReference>
<evidence type="ECO:0000256" key="4">
    <source>
        <dbReference type="SAM" id="MobiDB-lite"/>
    </source>
</evidence>
<dbReference type="PANTHER" id="PTHR11638:SF18">
    <property type="entry name" value="HEAT SHOCK PROTEIN 104"/>
    <property type="match status" value="1"/>
</dbReference>
<dbReference type="SUPFAM" id="SSF52540">
    <property type="entry name" value="P-loop containing nucleoside triphosphate hydrolases"/>
    <property type="match status" value="2"/>
</dbReference>
<dbReference type="InterPro" id="IPR003593">
    <property type="entry name" value="AAA+_ATPase"/>
</dbReference>
<dbReference type="Pfam" id="PF07724">
    <property type="entry name" value="AAA_2"/>
    <property type="match status" value="1"/>
</dbReference>
<feature type="transmembrane region" description="Helical" evidence="5">
    <location>
        <begin position="7"/>
        <end position="28"/>
    </location>
</feature>
<dbReference type="Proteomes" id="UP000178348">
    <property type="component" value="Unassembled WGS sequence"/>
</dbReference>
<dbReference type="InterPro" id="IPR050130">
    <property type="entry name" value="ClpA_ClpB"/>
</dbReference>
<gene>
    <name evidence="8" type="ORF">A2946_01680</name>
</gene>
<evidence type="ECO:0000259" key="7">
    <source>
        <dbReference type="SMART" id="SM01086"/>
    </source>
</evidence>
<dbReference type="AlphaFoldDB" id="A0A1G2CL55"/>
<dbReference type="Pfam" id="PF00004">
    <property type="entry name" value="AAA"/>
    <property type="match status" value="1"/>
</dbReference>
<dbReference type="GO" id="GO:0034605">
    <property type="term" value="P:cellular response to heat"/>
    <property type="evidence" value="ECO:0007669"/>
    <property type="project" value="TreeGrafter"/>
</dbReference>
<dbReference type="PRINTS" id="PR00300">
    <property type="entry name" value="CLPPROTEASEA"/>
</dbReference>
<dbReference type="PANTHER" id="PTHR11638">
    <property type="entry name" value="ATP-DEPENDENT CLP PROTEASE"/>
    <property type="match status" value="1"/>
</dbReference>
<evidence type="ECO:0000313" key="8">
    <source>
        <dbReference type="EMBL" id="OGZ02133.1"/>
    </source>
</evidence>
<proteinExistence type="predicted"/>
<dbReference type="Gene3D" id="1.10.8.60">
    <property type="match status" value="2"/>
</dbReference>
<evidence type="ECO:0000256" key="2">
    <source>
        <dbReference type="ARBA" id="ARBA00022840"/>
    </source>
</evidence>
<keyword evidence="5" id="KW-0472">Membrane</keyword>
<evidence type="ECO:0000256" key="5">
    <source>
        <dbReference type="SAM" id="Phobius"/>
    </source>
</evidence>
<evidence type="ECO:0000259" key="6">
    <source>
        <dbReference type="SMART" id="SM00382"/>
    </source>
</evidence>
<feature type="domain" description="Clp ATPase C-terminal" evidence="7">
    <location>
        <begin position="751"/>
        <end position="840"/>
    </location>
</feature>
<evidence type="ECO:0008006" key="10">
    <source>
        <dbReference type="Google" id="ProtNLM"/>
    </source>
</evidence>
<dbReference type="InterPro" id="IPR036628">
    <property type="entry name" value="Clp_N_dom_sf"/>
</dbReference>
<dbReference type="CDD" id="cd00009">
    <property type="entry name" value="AAA"/>
    <property type="match status" value="1"/>
</dbReference>
<dbReference type="GO" id="GO:0005524">
    <property type="term" value="F:ATP binding"/>
    <property type="evidence" value="ECO:0007669"/>
    <property type="project" value="UniProtKB-KW"/>
</dbReference>
<keyword evidence="3" id="KW-0143">Chaperone</keyword>
<keyword evidence="2" id="KW-0067">ATP-binding</keyword>
<dbReference type="CDD" id="cd19499">
    <property type="entry name" value="RecA-like_ClpB_Hsp104-like"/>
    <property type="match status" value="1"/>
</dbReference>
<feature type="region of interest" description="Disordered" evidence="4">
    <location>
        <begin position="157"/>
        <end position="176"/>
    </location>
</feature>
<dbReference type="EMBL" id="MHLB01000022">
    <property type="protein sequence ID" value="OGZ02133.1"/>
    <property type="molecule type" value="Genomic_DNA"/>
</dbReference>
<keyword evidence="5" id="KW-0812">Transmembrane</keyword>
<dbReference type="InterPro" id="IPR019489">
    <property type="entry name" value="Clp_ATPase_C"/>
</dbReference>
<dbReference type="GO" id="GO:0016887">
    <property type="term" value="F:ATP hydrolysis activity"/>
    <property type="evidence" value="ECO:0007669"/>
    <property type="project" value="InterPro"/>
</dbReference>
<dbReference type="Gene3D" id="1.10.1780.10">
    <property type="entry name" value="Clp, N-terminal domain"/>
    <property type="match status" value="1"/>
</dbReference>
<dbReference type="InterPro" id="IPR027417">
    <property type="entry name" value="P-loop_NTPase"/>
</dbReference>
<keyword evidence="1" id="KW-0547">Nucleotide-binding</keyword>
<accession>A0A1G2CL55</accession>
<dbReference type="GO" id="GO:0005737">
    <property type="term" value="C:cytoplasm"/>
    <property type="evidence" value="ECO:0007669"/>
    <property type="project" value="TreeGrafter"/>
</dbReference>
<evidence type="ECO:0000256" key="3">
    <source>
        <dbReference type="ARBA" id="ARBA00023186"/>
    </source>
</evidence>
<dbReference type="Pfam" id="PF10431">
    <property type="entry name" value="ClpB_D2-small"/>
    <property type="match status" value="1"/>
</dbReference>
<evidence type="ECO:0000256" key="1">
    <source>
        <dbReference type="ARBA" id="ARBA00022741"/>
    </source>
</evidence>
<dbReference type="SMART" id="SM01086">
    <property type="entry name" value="ClpB_D2-small"/>
    <property type="match status" value="1"/>
</dbReference>
<feature type="domain" description="AAA+ ATPase" evidence="6">
    <location>
        <begin position="311"/>
        <end position="452"/>
    </location>
</feature>
<dbReference type="SMART" id="SM00382">
    <property type="entry name" value="AAA"/>
    <property type="match status" value="2"/>
</dbReference>
<protein>
    <recommendedName>
        <fullName evidence="10">Clp R domain-containing protein</fullName>
    </recommendedName>
</protein>
<sequence length="845" mass="93213">MTFMGRMFVRVIGYVTEFVLIAAAADFLMTDVAWLRWLGAFLALFLLDRFAHFGEGDRPLPEIAEVSDRLPPHQTSIAGSPDDAHSGAGVNLAPYLSHAAFAALEKAHDRGAIAQDSFFLALTRELLGRNDTGECLRRLDVPPEEFKARVEEFLEGEKREEKGKTEKEAEDRHDDKKTDDALTALVARAYKIARNGGHKFIETSDLFSALPDAEDPPVTRLFNIYKLSPHDIRTAFLFTAALARAKGTARHRVSRIVRHRVMNRAWTARPTPALDRISTDLTDLARDGDIGFLVGHKEEYARLQDTLARPLNPNALLVGDPGIGKETLVARLAYDLTKDKVPPALFDKRLVELHLSNLVSGANEGEMQKRLATVVDEINTAGNIILYIPDIHDLVKTSGTAYLSAADALAPVLASNAFPVIGATYPREFKEFIEPRSDFTGLFEKIIMQEIGVDEAEIILTYEAVALEAETKVEISFGAVRTAVGLAKKYFHAKPLPGSASELLKEAVMAAGRKEEKTVGPEQVVLIAEGKVNVPIHEAGDAEAESLLHLEEVIHRGFIDQEEAVKAVANALREYRSGLARPGGPIASFLFVGPTGVGKTELSKIVAKVQFGDQKALVRFDMTEYQDAESVHRFIGSPDGKMTGTLTDAIREKPYAVVLLDEFEKAAPDILNLFLQTLDDGRLTDSFGRTVDFQNTVIIATSNAHSDIINRALEEGKSMSDIADDLKRRLTDVFRPELLNRFSRIVVFKNLGREDVLSIAELNLQELGRTLSEQGIMFSASPEAVARIAELGFDPAFGARPLRRVIEEHVRALLAEKILRKELARGSKVVLRVQGEDFQLTTNET</sequence>
<evidence type="ECO:0000313" key="9">
    <source>
        <dbReference type="Proteomes" id="UP000178348"/>
    </source>
</evidence>
<reference evidence="8 9" key="1">
    <citation type="journal article" date="2016" name="Nat. Commun.">
        <title>Thousands of microbial genomes shed light on interconnected biogeochemical processes in an aquifer system.</title>
        <authorList>
            <person name="Anantharaman K."/>
            <person name="Brown C.T."/>
            <person name="Hug L.A."/>
            <person name="Sharon I."/>
            <person name="Castelle C.J."/>
            <person name="Probst A.J."/>
            <person name="Thomas B.C."/>
            <person name="Singh A."/>
            <person name="Wilkins M.J."/>
            <person name="Karaoz U."/>
            <person name="Brodie E.L."/>
            <person name="Williams K.H."/>
            <person name="Hubbard S.S."/>
            <person name="Banfield J.F."/>
        </authorList>
    </citation>
    <scope>NUCLEOTIDE SEQUENCE [LARGE SCALE GENOMIC DNA]</scope>
</reference>
<keyword evidence="5" id="KW-1133">Transmembrane helix</keyword>
<dbReference type="InterPro" id="IPR001270">
    <property type="entry name" value="ClpA/B"/>
</dbReference>
<organism evidence="8 9">
    <name type="scientific">Candidatus Liptonbacteria bacterium RIFCSPLOWO2_01_FULL_53_13</name>
    <dbReference type="NCBI Taxonomy" id="1798651"/>
    <lineage>
        <taxon>Bacteria</taxon>
        <taxon>Candidatus Liptoniibacteriota</taxon>
    </lineage>
</organism>